<name>A0A9P7YSP4_9HELO</name>
<dbReference type="Proteomes" id="UP000824998">
    <property type="component" value="Unassembled WGS sequence"/>
</dbReference>
<evidence type="ECO:0000313" key="2">
    <source>
        <dbReference type="Proteomes" id="UP000824998"/>
    </source>
</evidence>
<gene>
    <name evidence="1" type="ORF">BJ875DRAFT_41253</name>
</gene>
<keyword evidence="2" id="KW-1185">Reference proteome</keyword>
<comment type="caution">
    <text evidence="1">The sequence shown here is derived from an EMBL/GenBank/DDBJ whole genome shotgun (WGS) entry which is preliminary data.</text>
</comment>
<sequence length="228" mass="25517">MQQNARWVVLSLNSVTGAESLSGTPYCGGTRCLNFAVCFQGKETNLRSAGCRSLSSQMSIGMKVKPHRDAYLRCVFHHETNEGVLISRTHKAFVLEEKIRGTRVKTRRVVPQIFEKLVVSSNQRGWTADTWRRDVKTGKCEYRDTMHEGPAMASGAKDSKAGWDGKLKLMKLIYDVCRVCTVDRNSETATPNPGPTPRVRLACCGCCRVTEIKRVEEGARRKKGFLES</sequence>
<organism evidence="1 2">
    <name type="scientific">Amylocarpus encephaloides</name>
    <dbReference type="NCBI Taxonomy" id="45428"/>
    <lineage>
        <taxon>Eukaryota</taxon>
        <taxon>Fungi</taxon>
        <taxon>Dikarya</taxon>
        <taxon>Ascomycota</taxon>
        <taxon>Pezizomycotina</taxon>
        <taxon>Leotiomycetes</taxon>
        <taxon>Helotiales</taxon>
        <taxon>Helotiales incertae sedis</taxon>
        <taxon>Amylocarpus</taxon>
    </lineage>
</organism>
<dbReference type="EMBL" id="MU251369">
    <property type="protein sequence ID" value="KAG9238520.1"/>
    <property type="molecule type" value="Genomic_DNA"/>
</dbReference>
<protein>
    <submittedName>
        <fullName evidence="1">Uncharacterized protein</fullName>
    </submittedName>
</protein>
<evidence type="ECO:0000313" key="1">
    <source>
        <dbReference type="EMBL" id="KAG9238520.1"/>
    </source>
</evidence>
<proteinExistence type="predicted"/>
<dbReference type="AlphaFoldDB" id="A0A9P7YSP4"/>
<reference evidence="1" key="1">
    <citation type="journal article" date="2021" name="IMA Fungus">
        <title>Genomic characterization of three marine fungi, including Emericellopsis atlantica sp. nov. with signatures of a generalist lifestyle and marine biomass degradation.</title>
        <authorList>
            <person name="Hagestad O.C."/>
            <person name="Hou L."/>
            <person name="Andersen J.H."/>
            <person name="Hansen E.H."/>
            <person name="Altermark B."/>
            <person name="Li C."/>
            <person name="Kuhnert E."/>
            <person name="Cox R.J."/>
            <person name="Crous P.W."/>
            <person name="Spatafora J.W."/>
            <person name="Lail K."/>
            <person name="Amirebrahimi M."/>
            <person name="Lipzen A."/>
            <person name="Pangilinan J."/>
            <person name="Andreopoulos W."/>
            <person name="Hayes R.D."/>
            <person name="Ng V."/>
            <person name="Grigoriev I.V."/>
            <person name="Jackson S.A."/>
            <person name="Sutton T.D.S."/>
            <person name="Dobson A.D.W."/>
            <person name="Rama T."/>
        </authorList>
    </citation>
    <scope>NUCLEOTIDE SEQUENCE</scope>
    <source>
        <strain evidence="1">TRa018bII</strain>
    </source>
</reference>
<accession>A0A9P7YSP4</accession>